<dbReference type="InterPro" id="IPR036259">
    <property type="entry name" value="MFS_trans_sf"/>
</dbReference>
<organism evidence="10 11">
    <name type="scientific">Glutamicibacter ardleyensis</name>
    <dbReference type="NCBI Taxonomy" id="225894"/>
    <lineage>
        <taxon>Bacteria</taxon>
        <taxon>Bacillati</taxon>
        <taxon>Actinomycetota</taxon>
        <taxon>Actinomycetes</taxon>
        <taxon>Micrococcales</taxon>
        <taxon>Micrococcaceae</taxon>
        <taxon>Glutamicibacter</taxon>
    </lineage>
</organism>
<evidence type="ECO:0000256" key="6">
    <source>
        <dbReference type="ARBA" id="ARBA00023136"/>
    </source>
</evidence>
<dbReference type="PANTHER" id="PTHR43045:SF1">
    <property type="entry name" value="SHIKIMATE TRANSPORTER"/>
    <property type="match status" value="1"/>
</dbReference>
<gene>
    <name evidence="10" type="ORF">GCM10007173_07090</name>
</gene>
<feature type="transmembrane region" description="Helical" evidence="8">
    <location>
        <begin position="324"/>
        <end position="344"/>
    </location>
</feature>
<evidence type="ECO:0000256" key="7">
    <source>
        <dbReference type="SAM" id="MobiDB-lite"/>
    </source>
</evidence>
<feature type="region of interest" description="Disordered" evidence="7">
    <location>
        <begin position="1"/>
        <end position="21"/>
    </location>
</feature>
<evidence type="ECO:0000256" key="3">
    <source>
        <dbReference type="ARBA" id="ARBA00022475"/>
    </source>
</evidence>
<dbReference type="InterPro" id="IPR020846">
    <property type="entry name" value="MFS_dom"/>
</dbReference>
<comment type="caution">
    <text evidence="10">The sequence shown here is derived from an EMBL/GenBank/DDBJ whole genome shotgun (WGS) entry which is preliminary data.</text>
</comment>
<keyword evidence="2" id="KW-0813">Transport</keyword>
<evidence type="ECO:0000256" key="8">
    <source>
        <dbReference type="SAM" id="Phobius"/>
    </source>
</evidence>
<evidence type="ECO:0000259" key="9">
    <source>
        <dbReference type="PROSITE" id="PS50850"/>
    </source>
</evidence>
<feature type="domain" description="Major facilitator superfamily (MFS) profile" evidence="9">
    <location>
        <begin position="30"/>
        <end position="442"/>
    </location>
</feature>
<keyword evidence="5 8" id="KW-1133">Transmembrane helix</keyword>
<proteinExistence type="predicted"/>
<feature type="transmembrane region" description="Helical" evidence="8">
    <location>
        <begin position="350"/>
        <end position="375"/>
    </location>
</feature>
<keyword evidence="6 8" id="KW-0472">Membrane</keyword>
<feature type="transmembrane region" description="Helical" evidence="8">
    <location>
        <begin position="202"/>
        <end position="221"/>
    </location>
</feature>
<feature type="transmembrane region" description="Helical" evidence="8">
    <location>
        <begin position="413"/>
        <end position="434"/>
    </location>
</feature>
<dbReference type="SUPFAM" id="SSF103473">
    <property type="entry name" value="MFS general substrate transporter"/>
    <property type="match status" value="1"/>
</dbReference>
<dbReference type="CDD" id="cd17369">
    <property type="entry name" value="MFS_ShiA_like"/>
    <property type="match status" value="1"/>
</dbReference>
<dbReference type="PROSITE" id="PS00216">
    <property type="entry name" value="SUGAR_TRANSPORT_1"/>
    <property type="match status" value="1"/>
</dbReference>
<dbReference type="Proteomes" id="UP000606115">
    <property type="component" value="Unassembled WGS sequence"/>
</dbReference>
<keyword evidence="11" id="KW-1185">Reference proteome</keyword>
<evidence type="ECO:0000256" key="2">
    <source>
        <dbReference type="ARBA" id="ARBA00022448"/>
    </source>
</evidence>
<feature type="transmembrane region" description="Helical" evidence="8">
    <location>
        <begin position="68"/>
        <end position="91"/>
    </location>
</feature>
<dbReference type="EMBL" id="BMKX01000001">
    <property type="protein sequence ID" value="GGJ51093.1"/>
    <property type="molecule type" value="Genomic_DNA"/>
</dbReference>
<reference evidence="11" key="1">
    <citation type="journal article" date="2019" name="Int. J. Syst. Evol. Microbiol.">
        <title>The Global Catalogue of Microorganisms (GCM) 10K type strain sequencing project: providing services to taxonomists for standard genome sequencing and annotation.</title>
        <authorList>
            <consortium name="The Broad Institute Genomics Platform"/>
            <consortium name="The Broad Institute Genome Sequencing Center for Infectious Disease"/>
            <person name="Wu L."/>
            <person name="Ma J."/>
        </authorList>
    </citation>
    <scope>NUCLEOTIDE SEQUENCE [LARGE SCALE GENOMIC DNA]</scope>
    <source>
        <strain evidence="11">CGMCC 1.3685</strain>
    </source>
</reference>
<dbReference type="Pfam" id="PF07690">
    <property type="entry name" value="MFS_1"/>
    <property type="match status" value="1"/>
</dbReference>
<evidence type="ECO:0000313" key="11">
    <source>
        <dbReference type="Proteomes" id="UP000606115"/>
    </source>
</evidence>
<comment type="subcellular location">
    <subcellularLocation>
        <location evidence="1">Cell membrane</location>
        <topology evidence="1">Multi-pass membrane protein</topology>
    </subcellularLocation>
</comment>
<feature type="transmembrane region" description="Helical" evidence="8">
    <location>
        <begin position="35"/>
        <end position="56"/>
    </location>
</feature>
<dbReference type="PROSITE" id="PS50850">
    <property type="entry name" value="MFS"/>
    <property type="match status" value="1"/>
</dbReference>
<keyword evidence="3" id="KW-1003">Cell membrane</keyword>
<dbReference type="InterPro" id="IPR005829">
    <property type="entry name" value="Sugar_transporter_CS"/>
</dbReference>
<accession>A0ABQ2DA90</accession>
<evidence type="ECO:0000256" key="5">
    <source>
        <dbReference type="ARBA" id="ARBA00022989"/>
    </source>
</evidence>
<dbReference type="GeneID" id="303303102"/>
<protein>
    <submittedName>
        <fullName evidence="10">MFS transporter</fullName>
    </submittedName>
</protein>
<evidence type="ECO:0000256" key="1">
    <source>
        <dbReference type="ARBA" id="ARBA00004651"/>
    </source>
</evidence>
<dbReference type="InterPro" id="IPR011701">
    <property type="entry name" value="MFS"/>
</dbReference>
<keyword evidence="4 8" id="KW-0812">Transmembrane</keyword>
<feature type="transmembrane region" description="Helical" evidence="8">
    <location>
        <begin position="300"/>
        <end position="317"/>
    </location>
</feature>
<feature type="transmembrane region" description="Helical" evidence="8">
    <location>
        <begin position="260"/>
        <end position="280"/>
    </location>
</feature>
<evidence type="ECO:0000256" key="4">
    <source>
        <dbReference type="ARBA" id="ARBA00022692"/>
    </source>
</evidence>
<feature type="transmembrane region" description="Helical" evidence="8">
    <location>
        <begin position="168"/>
        <end position="190"/>
    </location>
</feature>
<dbReference type="RefSeq" id="WP_188683734.1">
    <property type="nucleotide sequence ID" value="NZ_BMKX01000001.1"/>
</dbReference>
<name>A0ABQ2DA90_9MICC</name>
<sequence>MPAPRANTGPESPPAASKNDSLNTKDLRRILGSSFLGSVIEYYDFILYATAASIIFDKVFFGNLTPGLALFASFGTLAVGYVARPLGGIIFGHFGDRVGRKKMLVLSMMMMGFATIAIGLLPTTASIGIAAPIILVLLRVVQGISVGGEWGGATLMALEHAPANKRGFAASFANAGAPAGGLLATFLISFVSFSTGDNFLTWGWRIPFLFSAVLIVIGMVIRLKVAESPVFQEMDAKAVSAQKERKTPISLVLKHHSKTVVMTLVASLGFYTCQGILTSWGVAQAVGLGVDRSFVLNSKGYAAMITIVVCLLAARLSDRYGRKTILTVGAVAGMVWAFPAVALMSNGTGWGFMVAVLVGNGVIQGILAGPIGAYISELFPADVRYTGASLAYQSSSTLGAGFTPMIATALAMSFGVMSVGVFWVAILVIGFIAIRMSPEGAALEHKQSITPTNKNSINA</sequence>
<evidence type="ECO:0000313" key="10">
    <source>
        <dbReference type="EMBL" id="GGJ51093.1"/>
    </source>
</evidence>
<dbReference type="PANTHER" id="PTHR43045">
    <property type="entry name" value="SHIKIMATE TRANSPORTER"/>
    <property type="match status" value="1"/>
</dbReference>
<dbReference type="Gene3D" id="1.20.1250.20">
    <property type="entry name" value="MFS general substrate transporter like domains"/>
    <property type="match status" value="2"/>
</dbReference>